<dbReference type="GO" id="GO:0016746">
    <property type="term" value="F:acyltransferase activity"/>
    <property type="evidence" value="ECO:0007669"/>
    <property type="project" value="UniProtKB-KW"/>
</dbReference>
<dbReference type="GO" id="GO:0016779">
    <property type="term" value="F:nucleotidyltransferase activity"/>
    <property type="evidence" value="ECO:0007669"/>
    <property type="project" value="UniProtKB-ARBA"/>
</dbReference>
<dbReference type="RefSeq" id="WP_317902007.1">
    <property type="nucleotide sequence ID" value="NZ_JAIRBC010000011.1"/>
</dbReference>
<evidence type="ECO:0000256" key="4">
    <source>
        <dbReference type="ARBA" id="ARBA00023315"/>
    </source>
</evidence>
<accession>A0AAE3JR24</accession>
<keyword evidence="3 6" id="KW-0808">Transferase</keyword>
<name>A0AAE3JR24_9FLAO</name>
<dbReference type="Pfam" id="PF14602">
    <property type="entry name" value="Hexapep_2"/>
    <property type="match status" value="1"/>
</dbReference>
<evidence type="ECO:0000256" key="2">
    <source>
        <dbReference type="ARBA" id="ARBA00007947"/>
    </source>
</evidence>
<evidence type="ECO:0000313" key="7">
    <source>
        <dbReference type="Proteomes" id="UP001200642"/>
    </source>
</evidence>
<dbReference type="InterPro" id="IPR001451">
    <property type="entry name" value="Hexapep"/>
</dbReference>
<sequence length="204" mass="22147">MIALDDFIQGFSNTFPSQVGIEPWEVVQSISKILNQKILELGSEYKIKDDIAIYRSAVIEPGAVIKSPVIISEQCFVGANAYLRGGVYLAFGVSIGPSCEVKSSIVFPYSSMGHFNFIGDSIIGNHVNFEAGSLTANHYNERKDKSIWVTFNSGSRDTGVEKFGALVGDGSKIGANSVLSPGTLLKPKTIVERLRLVEQNKRGN</sequence>
<organism evidence="6 7">
    <name type="scientific">Cerina litoralis</name>
    <dbReference type="NCBI Taxonomy" id="2874477"/>
    <lineage>
        <taxon>Bacteria</taxon>
        <taxon>Pseudomonadati</taxon>
        <taxon>Bacteroidota</taxon>
        <taxon>Flavobacteriia</taxon>
        <taxon>Flavobacteriales</taxon>
        <taxon>Flavobacteriaceae</taxon>
        <taxon>Cerina</taxon>
    </lineage>
</organism>
<dbReference type="EMBL" id="JAIRBC010000011">
    <property type="protein sequence ID" value="MCG2460858.1"/>
    <property type="molecule type" value="Genomic_DNA"/>
</dbReference>
<evidence type="ECO:0000313" key="6">
    <source>
        <dbReference type="EMBL" id="MCG2460858.1"/>
    </source>
</evidence>
<dbReference type="InterPro" id="IPR056729">
    <property type="entry name" value="GMPPB_C"/>
</dbReference>
<keyword evidence="4" id="KW-0012">Acyltransferase</keyword>
<reference evidence="6" key="1">
    <citation type="submission" date="2023-02" db="EMBL/GenBank/DDBJ databases">
        <title>Genome of Flavobacteriaceae gen. nov. sp. strain F89.</title>
        <authorList>
            <person name="Wang Y."/>
        </authorList>
    </citation>
    <scope>NUCLEOTIDE SEQUENCE</scope>
    <source>
        <strain evidence="6">F89</strain>
    </source>
</reference>
<dbReference type="PANTHER" id="PTHR43584">
    <property type="entry name" value="NUCLEOTIDYL TRANSFERASE"/>
    <property type="match status" value="1"/>
</dbReference>
<evidence type="ECO:0000256" key="1">
    <source>
        <dbReference type="ARBA" id="ARBA00007707"/>
    </source>
</evidence>
<comment type="similarity">
    <text evidence="2">In the N-terminal section; belongs to the N-acetylglucosamine-1-phosphate uridyltransferase family.</text>
</comment>
<dbReference type="Pfam" id="PF25087">
    <property type="entry name" value="GMPPB_C"/>
    <property type="match status" value="1"/>
</dbReference>
<evidence type="ECO:0000259" key="5">
    <source>
        <dbReference type="Pfam" id="PF25087"/>
    </source>
</evidence>
<keyword evidence="7" id="KW-1185">Reference proteome</keyword>
<dbReference type="InterPro" id="IPR050065">
    <property type="entry name" value="GlmU-like"/>
</dbReference>
<dbReference type="Gene3D" id="2.160.10.10">
    <property type="entry name" value="Hexapeptide repeat proteins"/>
    <property type="match status" value="1"/>
</dbReference>
<gene>
    <name evidence="6" type="ORF">K8352_08865</name>
</gene>
<comment type="similarity">
    <text evidence="1">In the C-terminal section; belongs to the transferase hexapeptide repeat family.</text>
</comment>
<protein>
    <submittedName>
        <fullName evidence="6">LpxA family transferase</fullName>
    </submittedName>
</protein>
<comment type="caution">
    <text evidence="6">The sequence shown here is derived from an EMBL/GenBank/DDBJ whole genome shotgun (WGS) entry which is preliminary data.</text>
</comment>
<evidence type="ECO:0000256" key="3">
    <source>
        <dbReference type="ARBA" id="ARBA00022679"/>
    </source>
</evidence>
<dbReference type="SUPFAM" id="SSF51161">
    <property type="entry name" value="Trimeric LpxA-like enzymes"/>
    <property type="match status" value="1"/>
</dbReference>
<dbReference type="Proteomes" id="UP001200642">
    <property type="component" value="Unassembled WGS sequence"/>
</dbReference>
<proteinExistence type="inferred from homology"/>
<feature type="domain" description="Mannose-1-phosphate guanyltransferase C-terminal" evidence="5">
    <location>
        <begin position="49"/>
        <end position="131"/>
    </location>
</feature>
<dbReference type="AlphaFoldDB" id="A0AAE3JR24"/>
<dbReference type="InterPro" id="IPR011004">
    <property type="entry name" value="Trimer_LpxA-like_sf"/>
</dbReference>
<dbReference type="PANTHER" id="PTHR43584:SF8">
    <property type="entry name" value="N-ACETYLMURAMATE ALPHA-1-PHOSPHATE URIDYLYLTRANSFERASE"/>
    <property type="match status" value="1"/>
</dbReference>